<feature type="compositionally biased region" description="Basic and acidic residues" evidence="1">
    <location>
        <begin position="96"/>
        <end position="117"/>
    </location>
</feature>
<feature type="compositionally biased region" description="Low complexity" evidence="1">
    <location>
        <begin position="77"/>
        <end position="91"/>
    </location>
</feature>
<keyword evidence="5" id="KW-1185">Reference proteome</keyword>
<evidence type="ECO:0000313" key="4">
    <source>
        <dbReference type="EMBL" id="MDQ0351848.1"/>
    </source>
</evidence>
<dbReference type="EMBL" id="JAUSUP010000004">
    <property type="protein sequence ID" value="MDQ0351848.1"/>
    <property type="molecule type" value="Genomic_DNA"/>
</dbReference>
<evidence type="ECO:0000256" key="2">
    <source>
        <dbReference type="SAM" id="Phobius"/>
    </source>
</evidence>
<keyword evidence="2" id="KW-0812">Transmembrane</keyword>
<keyword evidence="2" id="KW-1133">Transmembrane helix</keyword>
<evidence type="ECO:0000256" key="1">
    <source>
        <dbReference type="SAM" id="MobiDB-lite"/>
    </source>
</evidence>
<sequence>MGKQNIGTINAMVRITLGLFFITYGAVRVTKRPWSQRYWVIILASAMKIAEGIVKYCPVTDMVKQQVETKFPFSLLTSSNSNSNSSSNADSTTDDSSEHDHSNNSTTDKAEAIEKAAENINPS</sequence>
<accession>A0ABU0DTQ8</accession>
<organism evidence="4 5">
    <name type="scientific">Alkalibacillus filiformis</name>
    <dbReference type="NCBI Taxonomy" id="200990"/>
    <lineage>
        <taxon>Bacteria</taxon>
        <taxon>Bacillati</taxon>
        <taxon>Bacillota</taxon>
        <taxon>Bacilli</taxon>
        <taxon>Bacillales</taxon>
        <taxon>Bacillaceae</taxon>
        <taxon>Alkalibacillus</taxon>
    </lineage>
</organism>
<keyword evidence="2" id="KW-0472">Membrane</keyword>
<feature type="domain" description="Inner membrane protein YgaP-like transmembrane" evidence="3">
    <location>
        <begin position="3"/>
        <end position="64"/>
    </location>
</feature>
<feature type="region of interest" description="Disordered" evidence="1">
    <location>
        <begin position="75"/>
        <end position="123"/>
    </location>
</feature>
<feature type="transmembrane region" description="Helical" evidence="2">
    <location>
        <begin position="6"/>
        <end position="27"/>
    </location>
</feature>
<evidence type="ECO:0000259" key="3">
    <source>
        <dbReference type="Pfam" id="PF11127"/>
    </source>
</evidence>
<proteinExistence type="predicted"/>
<evidence type="ECO:0000313" key="5">
    <source>
        <dbReference type="Proteomes" id="UP001236723"/>
    </source>
</evidence>
<gene>
    <name evidence="4" type="ORF">J2R98_001680</name>
</gene>
<dbReference type="RefSeq" id="WP_307067911.1">
    <property type="nucleotide sequence ID" value="NZ_JAUSUP010000004.1"/>
</dbReference>
<name>A0ABU0DTQ8_9BACI</name>
<reference evidence="4 5" key="1">
    <citation type="submission" date="2023-07" db="EMBL/GenBank/DDBJ databases">
        <title>Genomic Encyclopedia of Type Strains, Phase IV (KMG-IV): sequencing the most valuable type-strain genomes for metagenomic binning, comparative biology and taxonomic classification.</title>
        <authorList>
            <person name="Goeker M."/>
        </authorList>
    </citation>
    <scope>NUCLEOTIDE SEQUENCE [LARGE SCALE GENOMIC DNA]</scope>
    <source>
        <strain evidence="4 5">DSM 15448</strain>
    </source>
</reference>
<comment type="caution">
    <text evidence="4">The sequence shown here is derived from an EMBL/GenBank/DDBJ whole genome shotgun (WGS) entry which is preliminary data.</text>
</comment>
<dbReference type="Pfam" id="PF11127">
    <property type="entry name" value="YgaP-like_TM"/>
    <property type="match status" value="1"/>
</dbReference>
<protein>
    <recommendedName>
        <fullName evidence="3">Inner membrane protein YgaP-like transmembrane domain-containing protein</fullName>
    </recommendedName>
</protein>
<dbReference type="InterPro" id="IPR021309">
    <property type="entry name" value="YgaP-like_TM"/>
</dbReference>
<dbReference type="Proteomes" id="UP001236723">
    <property type="component" value="Unassembled WGS sequence"/>
</dbReference>